<evidence type="ECO:0000313" key="9">
    <source>
        <dbReference type="EMBL" id="SEM41133.1"/>
    </source>
</evidence>
<keyword evidence="5" id="KW-0812">Transmembrane</keyword>
<dbReference type="Gene3D" id="1.20.1600.10">
    <property type="entry name" value="Outer membrane efflux proteins (OEP)"/>
    <property type="match status" value="1"/>
</dbReference>
<evidence type="ECO:0000256" key="2">
    <source>
        <dbReference type="ARBA" id="ARBA00007613"/>
    </source>
</evidence>
<comment type="subcellular location">
    <subcellularLocation>
        <location evidence="1">Cell outer membrane</location>
    </subcellularLocation>
</comment>
<keyword evidence="10" id="KW-1185">Reference proteome</keyword>
<evidence type="ECO:0000256" key="7">
    <source>
        <dbReference type="ARBA" id="ARBA00023237"/>
    </source>
</evidence>
<keyword evidence="7" id="KW-0998">Cell outer membrane</keyword>
<dbReference type="Proteomes" id="UP000182719">
    <property type="component" value="Unassembled WGS sequence"/>
</dbReference>
<keyword evidence="3" id="KW-0813">Transport</keyword>
<feature type="signal peptide" evidence="8">
    <location>
        <begin position="1"/>
        <end position="24"/>
    </location>
</feature>
<dbReference type="GO" id="GO:0015562">
    <property type="term" value="F:efflux transmembrane transporter activity"/>
    <property type="evidence" value="ECO:0007669"/>
    <property type="project" value="InterPro"/>
</dbReference>
<protein>
    <submittedName>
        <fullName evidence="9">Outer membrane protein TolC</fullName>
    </submittedName>
</protein>
<dbReference type="SUPFAM" id="SSF56954">
    <property type="entry name" value="Outer membrane efflux proteins (OEP)"/>
    <property type="match status" value="1"/>
</dbReference>
<dbReference type="AlphaFoldDB" id="A0A1H7Y575"/>
<comment type="similarity">
    <text evidence="2">Belongs to the outer membrane factor (OMF) (TC 1.B.17) family.</text>
</comment>
<evidence type="ECO:0000256" key="6">
    <source>
        <dbReference type="ARBA" id="ARBA00023136"/>
    </source>
</evidence>
<evidence type="ECO:0000256" key="5">
    <source>
        <dbReference type="ARBA" id="ARBA00022692"/>
    </source>
</evidence>
<evidence type="ECO:0000256" key="4">
    <source>
        <dbReference type="ARBA" id="ARBA00022452"/>
    </source>
</evidence>
<dbReference type="InterPro" id="IPR003423">
    <property type="entry name" value="OMP_efflux"/>
</dbReference>
<dbReference type="GO" id="GO:1990281">
    <property type="term" value="C:efflux pump complex"/>
    <property type="evidence" value="ECO:0007669"/>
    <property type="project" value="TreeGrafter"/>
</dbReference>
<keyword evidence="8" id="KW-0732">Signal</keyword>
<accession>A0A1H7Y575</accession>
<dbReference type="EMBL" id="FOAP01000016">
    <property type="protein sequence ID" value="SEM41133.1"/>
    <property type="molecule type" value="Genomic_DNA"/>
</dbReference>
<proteinExistence type="inferred from homology"/>
<name>A0A1H7Y575_STIAU</name>
<sequence>MRFVSKLAVSLALACQLSPQAVLAQAPAPAQAPSQAPLAPTASSAAPSVQVISLEEALRLVDAQNQDFAQVRARVQEAQGLSRQALAALLPVLVATGSYTRNNEEAAIEFSRFLDTLEAGLSEIAQRPISLDRGGAPADRIIQPLDALTATGTLRVPLFAANAYWDFLAAKEGVNAAQASTQVARQRARSALLRALWLGSTAEAFVEVAQRGVTTSEQYVKTAERAVTAGTTVQLAVLRAQTELTRRQKELSDARNRLEAVRLSIGVLLGQQQPVQVQLPALEIPEAMAEESLVAEALKERAEVGAQHAVKRAADHGITSAWWRLAPTLAATGSVFASDTPFLTGDKTGWRATLELTWTLYDGGLRYGKLQQARGTLARVQAEQKGLELQISQEVRNALREFRLGQEQLALSERQRALAQEAARTAQNSFEQGVAGYTEVLDTLDRLYMAEAGEQEARARLAIAIITLKTARGQVW</sequence>
<evidence type="ECO:0000313" key="10">
    <source>
        <dbReference type="Proteomes" id="UP000182719"/>
    </source>
</evidence>
<keyword evidence="6" id="KW-0472">Membrane</keyword>
<evidence type="ECO:0000256" key="3">
    <source>
        <dbReference type="ARBA" id="ARBA00022448"/>
    </source>
</evidence>
<organism evidence="9 10">
    <name type="scientific">Stigmatella aurantiaca</name>
    <dbReference type="NCBI Taxonomy" id="41"/>
    <lineage>
        <taxon>Bacteria</taxon>
        <taxon>Pseudomonadati</taxon>
        <taxon>Myxococcota</taxon>
        <taxon>Myxococcia</taxon>
        <taxon>Myxococcales</taxon>
        <taxon>Cystobacterineae</taxon>
        <taxon>Archangiaceae</taxon>
        <taxon>Stigmatella</taxon>
    </lineage>
</organism>
<dbReference type="PANTHER" id="PTHR30026:SF20">
    <property type="entry name" value="OUTER MEMBRANE PROTEIN TOLC"/>
    <property type="match status" value="1"/>
</dbReference>
<gene>
    <name evidence="9" type="ORF">SAMN05444354_11691</name>
</gene>
<evidence type="ECO:0000256" key="1">
    <source>
        <dbReference type="ARBA" id="ARBA00004442"/>
    </source>
</evidence>
<dbReference type="InterPro" id="IPR051906">
    <property type="entry name" value="TolC-like"/>
</dbReference>
<feature type="chain" id="PRO_5010223950" evidence="8">
    <location>
        <begin position="25"/>
        <end position="476"/>
    </location>
</feature>
<reference evidence="10" key="1">
    <citation type="submission" date="2016-10" db="EMBL/GenBank/DDBJ databases">
        <authorList>
            <person name="Varghese N."/>
            <person name="Submissions S."/>
        </authorList>
    </citation>
    <scope>NUCLEOTIDE SEQUENCE [LARGE SCALE GENOMIC DNA]</scope>
    <source>
        <strain evidence="10">DSM 17044</strain>
    </source>
</reference>
<dbReference type="GO" id="GO:0009279">
    <property type="term" value="C:cell outer membrane"/>
    <property type="evidence" value="ECO:0007669"/>
    <property type="project" value="UniProtKB-SubCell"/>
</dbReference>
<dbReference type="GO" id="GO:0015288">
    <property type="term" value="F:porin activity"/>
    <property type="evidence" value="ECO:0007669"/>
    <property type="project" value="TreeGrafter"/>
</dbReference>
<dbReference type="PANTHER" id="PTHR30026">
    <property type="entry name" value="OUTER MEMBRANE PROTEIN TOLC"/>
    <property type="match status" value="1"/>
</dbReference>
<keyword evidence="4" id="KW-1134">Transmembrane beta strand</keyword>
<dbReference type="Pfam" id="PF02321">
    <property type="entry name" value="OEP"/>
    <property type="match status" value="2"/>
</dbReference>
<evidence type="ECO:0000256" key="8">
    <source>
        <dbReference type="SAM" id="SignalP"/>
    </source>
</evidence>